<protein>
    <submittedName>
        <fullName evidence="1">Uncharacterized protein</fullName>
    </submittedName>
</protein>
<keyword evidence="2" id="KW-1185">Reference proteome</keyword>
<dbReference type="Gene3D" id="3.10.400.10">
    <property type="entry name" value="Sulfate adenylyltransferase"/>
    <property type="match status" value="1"/>
</dbReference>
<comment type="caution">
    <text evidence="1">The sequence shown here is derived from an EMBL/GenBank/DDBJ whole genome shotgun (WGS) entry which is preliminary data.</text>
</comment>
<name>W7B9A8_9LIST</name>
<accession>W7B9A8</accession>
<sequence length="46" mass="5379">MNTGIRGIKSFFTWELGQYGRAFTDDLLLVCQTFEVMDIYRERGSL</sequence>
<dbReference type="Proteomes" id="UP000019253">
    <property type="component" value="Unassembled WGS sequence"/>
</dbReference>
<dbReference type="EMBL" id="AODD01000027">
    <property type="protein sequence ID" value="EUJ21285.1"/>
    <property type="molecule type" value="Genomic_DNA"/>
</dbReference>
<reference evidence="1 2" key="1">
    <citation type="journal article" date="2014" name="Int. J. Syst. Evol. Microbiol.">
        <title>Listeria floridensis sp. nov., Listeria aquatica sp. nov., Listeria cornellensis sp. nov., Listeria riparia sp. nov. and Listeria grandensis sp. nov., from agricultural and natural environments.</title>
        <authorList>
            <person name="den Bakker H.C."/>
            <person name="Warchocki S."/>
            <person name="Wright E.M."/>
            <person name="Allred A.F."/>
            <person name="Ahlstrom C."/>
            <person name="Manuel C.S."/>
            <person name="Stasiewicz M.J."/>
            <person name="Burrell A."/>
            <person name="Roof S."/>
            <person name="Strawn L."/>
            <person name="Fortes E.D."/>
            <person name="Nightingale K.K."/>
            <person name="Kephart D."/>
            <person name="Wiedmann M."/>
        </authorList>
    </citation>
    <scope>NUCLEOTIDE SEQUENCE [LARGE SCALE GENOMIC DNA]</scope>
    <source>
        <strain evidence="2">FSL F6-971</strain>
    </source>
</reference>
<evidence type="ECO:0000313" key="2">
    <source>
        <dbReference type="Proteomes" id="UP000019253"/>
    </source>
</evidence>
<gene>
    <name evidence="1" type="ORF">PGRAN_14303</name>
</gene>
<proteinExistence type="predicted"/>
<organism evidence="1 2">
    <name type="scientific">Listeria grandensis FSL F6-0971</name>
    <dbReference type="NCBI Taxonomy" id="1265819"/>
    <lineage>
        <taxon>Bacteria</taxon>
        <taxon>Bacillati</taxon>
        <taxon>Bacillota</taxon>
        <taxon>Bacilli</taxon>
        <taxon>Bacillales</taxon>
        <taxon>Listeriaceae</taxon>
        <taxon>Listeria</taxon>
    </lineage>
</organism>
<evidence type="ECO:0000313" key="1">
    <source>
        <dbReference type="EMBL" id="EUJ21285.1"/>
    </source>
</evidence>
<dbReference type="AlphaFoldDB" id="W7B9A8"/>